<accession>A0A1T5EHZ1</accession>
<reference evidence="2" key="1">
    <citation type="submission" date="2017-02" db="EMBL/GenBank/DDBJ databases">
        <authorList>
            <person name="Varghese N."/>
            <person name="Submissions S."/>
        </authorList>
    </citation>
    <scope>NUCLEOTIDE SEQUENCE [LARGE SCALE GENOMIC DNA]</scope>
    <source>
        <strain evidence="2">UM2</strain>
    </source>
</reference>
<dbReference type="AlphaFoldDB" id="A0A1T5EHZ1"/>
<dbReference type="InterPro" id="IPR036388">
    <property type="entry name" value="WH-like_DNA-bd_sf"/>
</dbReference>
<sequence>MSSAPRRFVSDFITVSEFAELARMSRRSLDRLRQRRPDGFPTEYDFGTGEAKQSRQPRFKLEEVRAWLDSRALW</sequence>
<evidence type="ECO:0000313" key="1">
    <source>
        <dbReference type="EMBL" id="SKB83526.1"/>
    </source>
</evidence>
<proteinExistence type="predicted"/>
<name>A0A1T5EHZ1_9SPHN</name>
<evidence type="ECO:0008006" key="3">
    <source>
        <dbReference type="Google" id="ProtNLM"/>
    </source>
</evidence>
<keyword evidence="2" id="KW-1185">Reference proteome</keyword>
<dbReference type="Gene3D" id="1.10.10.10">
    <property type="entry name" value="Winged helix-like DNA-binding domain superfamily/Winged helix DNA-binding domain"/>
    <property type="match status" value="1"/>
</dbReference>
<gene>
    <name evidence="1" type="ORF">SAMN06295920_10713</name>
</gene>
<organism evidence="1 2">
    <name type="scientific">Rhizorhabdus histidinilytica</name>
    <dbReference type="NCBI Taxonomy" id="439228"/>
    <lineage>
        <taxon>Bacteria</taxon>
        <taxon>Pseudomonadati</taxon>
        <taxon>Pseudomonadota</taxon>
        <taxon>Alphaproteobacteria</taxon>
        <taxon>Sphingomonadales</taxon>
        <taxon>Sphingomonadaceae</taxon>
        <taxon>Rhizorhabdus</taxon>
    </lineage>
</organism>
<evidence type="ECO:0000313" key="2">
    <source>
        <dbReference type="Proteomes" id="UP000189818"/>
    </source>
</evidence>
<protein>
    <recommendedName>
        <fullName evidence="3">AlpA family phage regulatory protein</fullName>
    </recommendedName>
</protein>
<dbReference type="EMBL" id="FUYM01000007">
    <property type="protein sequence ID" value="SKB83526.1"/>
    <property type="molecule type" value="Genomic_DNA"/>
</dbReference>
<dbReference type="Proteomes" id="UP000189818">
    <property type="component" value="Unassembled WGS sequence"/>
</dbReference>
<dbReference type="STRING" id="439228.SAMN06295920_10713"/>